<evidence type="ECO:0000256" key="7">
    <source>
        <dbReference type="PIRSR" id="PIRSR600269-50"/>
    </source>
</evidence>
<dbReference type="InterPro" id="IPR016182">
    <property type="entry name" value="Cu_amine_oxidase_N-reg"/>
</dbReference>
<keyword evidence="13" id="KW-1185">Reference proteome</keyword>
<dbReference type="AlphaFoldDB" id="A0A9P8TPV4"/>
<keyword evidence="5 9" id="KW-0560">Oxidoreductase</keyword>
<feature type="active site" description="Proton acceptor" evidence="7">
    <location>
        <position position="307"/>
    </location>
</feature>
<dbReference type="GO" id="GO:0048038">
    <property type="term" value="F:quinone binding"/>
    <property type="evidence" value="ECO:0007669"/>
    <property type="project" value="InterPro"/>
</dbReference>
<comment type="cofactor">
    <cofactor evidence="1">
        <name>Cu cation</name>
        <dbReference type="ChEBI" id="CHEBI:23378"/>
    </cofactor>
</comment>
<keyword evidence="3 9" id="KW-0479">Metal-binding</keyword>
<feature type="modified residue" description="2',4',5'-topaquinone" evidence="8">
    <location>
        <position position="391"/>
    </location>
</feature>
<feature type="active site" description="Schiff-base intermediate with substrate; via topaquinone" evidence="7">
    <location>
        <position position="391"/>
    </location>
</feature>
<dbReference type="SUPFAM" id="SSF54416">
    <property type="entry name" value="Amine oxidase N-terminal region"/>
    <property type="match status" value="2"/>
</dbReference>
<dbReference type="GO" id="GO:0005507">
    <property type="term" value="F:copper ion binding"/>
    <property type="evidence" value="ECO:0007669"/>
    <property type="project" value="InterPro"/>
</dbReference>
<dbReference type="OrthoDB" id="5379943at2759"/>
<dbReference type="EC" id="1.4.3.-" evidence="9"/>
<gene>
    <name evidence="12" type="ORF">WICPIJ_001459</name>
</gene>
<dbReference type="Pfam" id="PF02728">
    <property type="entry name" value="Cu_amine_oxidN3"/>
    <property type="match status" value="1"/>
</dbReference>
<evidence type="ECO:0000256" key="4">
    <source>
        <dbReference type="ARBA" id="ARBA00022772"/>
    </source>
</evidence>
<evidence type="ECO:0000256" key="1">
    <source>
        <dbReference type="ARBA" id="ARBA00001935"/>
    </source>
</evidence>
<feature type="domain" description="Copper amine oxidase catalytic" evidence="10">
    <location>
        <begin position="235"/>
        <end position="633"/>
    </location>
</feature>
<dbReference type="PANTHER" id="PTHR10638">
    <property type="entry name" value="COPPER AMINE OXIDASE"/>
    <property type="match status" value="1"/>
</dbReference>
<reference evidence="12" key="2">
    <citation type="submission" date="2021-01" db="EMBL/GenBank/DDBJ databases">
        <authorList>
            <person name="Schikora-Tamarit M.A."/>
        </authorList>
    </citation>
    <scope>NUCLEOTIDE SEQUENCE</scope>
    <source>
        <strain evidence="12">CBS2887</strain>
    </source>
</reference>
<organism evidence="12 13">
    <name type="scientific">Wickerhamomyces pijperi</name>
    <name type="common">Yeast</name>
    <name type="synonym">Pichia pijperi</name>
    <dbReference type="NCBI Taxonomy" id="599730"/>
    <lineage>
        <taxon>Eukaryota</taxon>
        <taxon>Fungi</taxon>
        <taxon>Dikarya</taxon>
        <taxon>Ascomycota</taxon>
        <taxon>Saccharomycotina</taxon>
        <taxon>Saccharomycetes</taxon>
        <taxon>Phaffomycetales</taxon>
        <taxon>Wickerhamomycetaceae</taxon>
        <taxon>Wickerhamomyces</taxon>
    </lineage>
</organism>
<keyword evidence="6 9" id="KW-0186">Copper</keyword>
<evidence type="ECO:0000313" key="13">
    <source>
        <dbReference type="Proteomes" id="UP000774326"/>
    </source>
</evidence>
<dbReference type="Pfam" id="PF01179">
    <property type="entry name" value="Cu_amine_oxid"/>
    <property type="match status" value="1"/>
</dbReference>
<name>A0A9P8TPV4_WICPI</name>
<evidence type="ECO:0000256" key="5">
    <source>
        <dbReference type="ARBA" id="ARBA00023002"/>
    </source>
</evidence>
<evidence type="ECO:0000259" key="11">
    <source>
        <dbReference type="Pfam" id="PF02728"/>
    </source>
</evidence>
<dbReference type="InterPro" id="IPR015802">
    <property type="entry name" value="Cu_amine_oxidase_N3"/>
</dbReference>
<dbReference type="SUPFAM" id="SSF49998">
    <property type="entry name" value="Amine oxidase catalytic domain"/>
    <property type="match status" value="1"/>
</dbReference>
<accession>A0A9P8TPV4</accession>
<evidence type="ECO:0000256" key="2">
    <source>
        <dbReference type="ARBA" id="ARBA00007983"/>
    </source>
</evidence>
<dbReference type="Gene3D" id="3.10.450.40">
    <property type="match status" value="2"/>
</dbReference>
<sequence>MTTIHPFDSVTEAEIRLSTKLLKAYHGKDKIHFSQMDILDPPKKDMLRYLDAERYGKGHLPAIARRTYAYYYLNNTAPLFKALINVSSGHVITAGPIKNQAVGPLLPEDMHAIEQVCKTHPAVVAEINKLKLPDHIEVCCDPWMYGTDTDKEKEPLIQCYVYLKVKHDDANHYSLPVKFSPVFKMLTKEFVRMDFLPAGLDEKTCATEPWKQVPAVEYHPDLNGETKLRDLKPLVIEQPDGVSFSVTGSKVEWQGWEFRVVSNAREGVVLYDVHFKGRSLFYRIALNEMTVPYGDPRVPYNRKQAFDLGDAGFGVTANQLNLGCDCLGVIKYLDGMRVDGEGAPIKLTNTICMHEQDYGILFKHMNFRNGNYVVTRRREFVVQTIATVGNYEYIINFVFDQVGAITVQVRATGILSTMPIDEGVSVPWGTTVGPGVMAAFHQHLLSFRFDARLDGDNNTVCYDDYVPMEIDPVINPNGVGYVGKRTIVEKPGSVKQSPFTNRTYKVINEHSINPVTGKPVAYKFEMPAKQMMVASPASYNTKRAAFATEQFWVTKYRDDQLYAAGEFTNQSIKDTGLGEWTSVDENVRDSDVVVWATLALTHPPSTEQFPVMPSDFMQFMVSPSSFFERNPALDVPLATNKANKSKYYEDVVATAAAVKGNNTSAASCCKTSSL</sequence>
<evidence type="ECO:0000313" key="12">
    <source>
        <dbReference type="EMBL" id="KAH3687558.1"/>
    </source>
</evidence>
<reference evidence="12" key="1">
    <citation type="journal article" date="2021" name="Open Biol.">
        <title>Shared evolutionary footprints suggest mitochondrial oxidative damage underlies multiple complex I losses in fungi.</title>
        <authorList>
            <person name="Schikora-Tamarit M.A."/>
            <person name="Marcet-Houben M."/>
            <person name="Nosek J."/>
            <person name="Gabaldon T."/>
        </authorList>
    </citation>
    <scope>NUCLEOTIDE SEQUENCE</scope>
    <source>
        <strain evidence="12">CBS2887</strain>
    </source>
</reference>
<evidence type="ECO:0000259" key="10">
    <source>
        <dbReference type="Pfam" id="PF01179"/>
    </source>
</evidence>
<keyword evidence="4 7" id="KW-0801">TPQ</keyword>
<evidence type="ECO:0000256" key="6">
    <source>
        <dbReference type="ARBA" id="ARBA00023008"/>
    </source>
</evidence>
<protein>
    <recommendedName>
        <fullName evidence="9">Amine oxidase</fullName>
        <ecNumber evidence="9">1.4.3.-</ecNumber>
    </recommendedName>
</protein>
<comment type="similarity">
    <text evidence="2 9">Belongs to the copper/topaquinone oxidase family.</text>
</comment>
<comment type="cofactor">
    <cofactor evidence="9">
        <name>Cu cation</name>
        <dbReference type="ChEBI" id="CHEBI:23378"/>
    </cofactor>
    <text evidence="9">Contains 1 topaquinone per subunit.</text>
</comment>
<evidence type="ECO:0000256" key="3">
    <source>
        <dbReference type="ARBA" id="ARBA00022723"/>
    </source>
</evidence>
<dbReference type="EMBL" id="JAEUBG010000740">
    <property type="protein sequence ID" value="KAH3687558.1"/>
    <property type="molecule type" value="Genomic_DNA"/>
</dbReference>
<dbReference type="InterPro" id="IPR000269">
    <property type="entry name" value="Cu_amine_oxidase"/>
</dbReference>
<dbReference type="Gene3D" id="2.70.98.20">
    <property type="entry name" value="Copper amine oxidase, catalytic domain"/>
    <property type="match status" value="1"/>
</dbReference>
<proteinExistence type="inferred from homology"/>
<dbReference type="Proteomes" id="UP000774326">
    <property type="component" value="Unassembled WGS sequence"/>
</dbReference>
<dbReference type="PANTHER" id="PTHR10638:SF33">
    <property type="entry name" value="AMINE OXIDASE"/>
    <property type="match status" value="1"/>
</dbReference>
<dbReference type="GO" id="GO:0009308">
    <property type="term" value="P:amine metabolic process"/>
    <property type="evidence" value="ECO:0007669"/>
    <property type="project" value="UniProtKB-UniRule"/>
</dbReference>
<comment type="caution">
    <text evidence="12">The sequence shown here is derived from an EMBL/GenBank/DDBJ whole genome shotgun (WGS) entry which is preliminary data.</text>
</comment>
<dbReference type="GO" id="GO:0008131">
    <property type="term" value="F:primary methylamine oxidase activity"/>
    <property type="evidence" value="ECO:0007669"/>
    <property type="project" value="InterPro"/>
</dbReference>
<dbReference type="InterPro" id="IPR015798">
    <property type="entry name" value="Cu_amine_oxidase_C"/>
</dbReference>
<dbReference type="InterPro" id="IPR036460">
    <property type="entry name" value="Cu_amine_oxidase_C_sf"/>
</dbReference>
<comment type="PTM">
    <text evidence="8 9">Topaquinone (TPQ) is generated by copper-dependent autoxidation of a specific tyrosyl residue.</text>
</comment>
<feature type="domain" description="Copper amine oxidase N3-terminal" evidence="11">
    <location>
        <begin position="104"/>
        <end position="189"/>
    </location>
</feature>
<evidence type="ECO:0000256" key="9">
    <source>
        <dbReference type="RuleBase" id="RU000672"/>
    </source>
</evidence>
<evidence type="ECO:0000256" key="8">
    <source>
        <dbReference type="PIRSR" id="PIRSR600269-51"/>
    </source>
</evidence>